<dbReference type="Gene3D" id="3.30.70.330">
    <property type="match status" value="1"/>
</dbReference>
<organism evidence="3 4">
    <name type="scientific">Flaviaesturariibacter aridisoli</name>
    <dbReference type="NCBI Taxonomy" id="2545761"/>
    <lineage>
        <taxon>Bacteria</taxon>
        <taxon>Pseudomonadati</taxon>
        <taxon>Bacteroidota</taxon>
        <taxon>Chitinophagia</taxon>
        <taxon>Chitinophagales</taxon>
        <taxon>Chitinophagaceae</taxon>
        <taxon>Flaviaestuariibacter</taxon>
    </lineage>
</organism>
<dbReference type="OrthoDB" id="9798855at2"/>
<dbReference type="InterPro" id="IPR000504">
    <property type="entry name" value="RRM_dom"/>
</dbReference>
<dbReference type="GO" id="GO:0003723">
    <property type="term" value="F:RNA binding"/>
    <property type="evidence" value="ECO:0007669"/>
    <property type="project" value="UniProtKB-KW"/>
</dbReference>
<proteinExistence type="predicted"/>
<keyword evidence="4" id="KW-1185">Reference proteome</keyword>
<accession>A0A4R4E516</accession>
<evidence type="ECO:0000259" key="2">
    <source>
        <dbReference type="PROSITE" id="PS50102"/>
    </source>
</evidence>
<feature type="domain" description="RRM" evidence="2">
    <location>
        <begin position="1"/>
        <end position="78"/>
    </location>
</feature>
<dbReference type="SUPFAM" id="SSF54928">
    <property type="entry name" value="RNA-binding domain, RBD"/>
    <property type="match status" value="1"/>
</dbReference>
<evidence type="ECO:0000313" key="3">
    <source>
        <dbReference type="EMBL" id="TCZ74077.1"/>
    </source>
</evidence>
<dbReference type="RefSeq" id="WP_131850676.1">
    <property type="nucleotide sequence ID" value="NZ_SKFH01000003.1"/>
</dbReference>
<evidence type="ECO:0000256" key="1">
    <source>
        <dbReference type="ARBA" id="ARBA00022884"/>
    </source>
</evidence>
<comment type="caution">
    <text evidence="3">The sequence shown here is derived from an EMBL/GenBank/DDBJ whole genome shotgun (WGS) entry which is preliminary data.</text>
</comment>
<sequence>MRLVIYHLDAVVDQEALAAHFTSYGPVASAEIAQDAFTGLSRGFGYVELGDAEGQRAIEALNGSTWHGHSIVVEEAPEVRVQKGSYKVGNGAVWTPRTRRR</sequence>
<evidence type="ECO:0000313" key="4">
    <source>
        <dbReference type="Proteomes" id="UP000295164"/>
    </source>
</evidence>
<dbReference type="AlphaFoldDB" id="A0A4R4E516"/>
<dbReference type="Pfam" id="PF00076">
    <property type="entry name" value="RRM_1"/>
    <property type="match status" value="1"/>
</dbReference>
<dbReference type="PROSITE" id="PS50102">
    <property type="entry name" value="RRM"/>
    <property type="match status" value="1"/>
</dbReference>
<dbReference type="InterPro" id="IPR052462">
    <property type="entry name" value="SLIRP/GR-RBP-like"/>
</dbReference>
<dbReference type="EMBL" id="SKFH01000003">
    <property type="protein sequence ID" value="TCZ74077.1"/>
    <property type="molecule type" value="Genomic_DNA"/>
</dbReference>
<reference evidence="3 4" key="1">
    <citation type="submission" date="2019-03" db="EMBL/GenBank/DDBJ databases">
        <authorList>
            <person name="Kim M.K.M."/>
        </authorList>
    </citation>
    <scope>NUCLEOTIDE SEQUENCE [LARGE SCALE GENOMIC DNA]</scope>
    <source>
        <strain evidence="3 4">17J68-15</strain>
    </source>
</reference>
<dbReference type="PANTHER" id="PTHR48027">
    <property type="entry name" value="HETEROGENEOUS NUCLEAR RIBONUCLEOPROTEIN 87F-RELATED"/>
    <property type="match status" value="1"/>
</dbReference>
<dbReference type="InterPro" id="IPR012677">
    <property type="entry name" value="Nucleotide-bd_a/b_plait_sf"/>
</dbReference>
<dbReference type="InterPro" id="IPR035979">
    <property type="entry name" value="RBD_domain_sf"/>
</dbReference>
<protein>
    <submittedName>
        <fullName evidence="3">RNA-binding protein</fullName>
    </submittedName>
</protein>
<dbReference type="Proteomes" id="UP000295164">
    <property type="component" value="Unassembled WGS sequence"/>
</dbReference>
<dbReference type="SMART" id="SM00360">
    <property type="entry name" value="RRM"/>
    <property type="match status" value="1"/>
</dbReference>
<name>A0A4R4E516_9BACT</name>
<gene>
    <name evidence="3" type="ORF">E0486_03095</name>
</gene>
<keyword evidence="1" id="KW-0694">RNA-binding</keyword>